<dbReference type="Proteomes" id="UP000733379">
    <property type="component" value="Unassembled WGS sequence"/>
</dbReference>
<keyword evidence="3" id="KW-1133">Transmembrane helix</keyword>
<sequence length="452" mass="48689">MSTTGARERGTAVVIGGGLAGMLAAWALRGAAQRVIVVERDVYPDQPVFRPGVPQSRHAHLLLEGGHRRLEQFLPGVRSELLARGAVLVAMSGGLRWLTSAGPMAEHHTDLAFLSCPRPLLDHVVRSRVWRPPSRTVDGTVIEVVQGAEVVGLLGSDRAVTGVRIRRRGRVTESRQPAELVVDASGRGTRLPRWLAALGCAPLPVDVVDAGVAYTSRIVHRPPDSRLGYSALYVQATREQPRTGAVLPISEDQWIISLGGMRGHEPDSGAEGFATMLAQLQEREPLLEDMLHTAEPVGEVWGFRPGPSVRRHLEAHNTPDGLIALGDAHTCLNPVYGQGMSTTIDAAIGLRAAAQRHRDIGPRTARAARAAITAASAAPWMMSTAEDGRYKGTINAPTGPLIRAQHRYLDQVLARATTDPRAAHAFERVMSLIAPPASLFRPSILVPIVLRH</sequence>
<evidence type="ECO:0000313" key="6">
    <source>
        <dbReference type="Proteomes" id="UP000733379"/>
    </source>
</evidence>
<dbReference type="PANTHER" id="PTHR43422">
    <property type="entry name" value="THIAMINE THIAZOLE SYNTHASE"/>
    <property type="match status" value="1"/>
</dbReference>
<organism evidence="5 6">
    <name type="scientific">Nocardia albiluteola</name>
    <dbReference type="NCBI Taxonomy" id="2842303"/>
    <lineage>
        <taxon>Bacteria</taxon>
        <taxon>Bacillati</taxon>
        <taxon>Actinomycetota</taxon>
        <taxon>Actinomycetes</taxon>
        <taxon>Mycobacteriales</taxon>
        <taxon>Nocardiaceae</taxon>
        <taxon>Nocardia</taxon>
    </lineage>
</organism>
<dbReference type="PANTHER" id="PTHR43422:SF3">
    <property type="entry name" value="THIAMINE THIAZOLE SYNTHASE"/>
    <property type="match status" value="1"/>
</dbReference>
<evidence type="ECO:0000313" key="5">
    <source>
        <dbReference type="EMBL" id="MBU3063104.1"/>
    </source>
</evidence>
<reference evidence="5 6" key="1">
    <citation type="submission" date="2021-06" db="EMBL/GenBank/DDBJ databases">
        <title>Actinomycetes sequencing.</title>
        <authorList>
            <person name="Shan Q."/>
        </authorList>
    </citation>
    <scope>NUCLEOTIDE SEQUENCE [LARGE SCALE GENOMIC DNA]</scope>
    <source>
        <strain evidence="5 6">NEAU-G5</strain>
    </source>
</reference>
<dbReference type="Pfam" id="PF00890">
    <property type="entry name" value="FAD_binding_2"/>
    <property type="match status" value="1"/>
</dbReference>
<proteinExistence type="predicted"/>
<evidence type="ECO:0000259" key="4">
    <source>
        <dbReference type="Pfam" id="PF00890"/>
    </source>
</evidence>
<keyword evidence="6" id="KW-1185">Reference proteome</keyword>
<accession>A0ABS6B1J9</accession>
<evidence type="ECO:0000256" key="3">
    <source>
        <dbReference type="SAM" id="Phobius"/>
    </source>
</evidence>
<dbReference type="InterPro" id="IPR036188">
    <property type="entry name" value="FAD/NAD-bd_sf"/>
</dbReference>
<gene>
    <name evidence="5" type="ORF">KO481_16410</name>
</gene>
<feature type="domain" description="FAD-dependent oxidoreductase 2 FAD-binding" evidence="4">
    <location>
        <begin position="12"/>
        <end position="40"/>
    </location>
</feature>
<dbReference type="Gene3D" id="3.50.50.60">
    <property type="entry name" value="FAD/NAD(P)-binding domain"/>
    <property type="match status" value="1"/>
</dbReference>
<protein>
    <submittedName>
        <fullName evidence="5">FAD-binding protein</fullName>
    </submittedName>
</protein>
<evidence type="ECO:0000256" key="2">
    <source>
        <dbReference type="ARBA" id="ARBA00023002"/>
    </source>
</evidence>
<dbReference type="RefSeq" id="WP_215918024.1">
    <property type="nucleotide sequence ID" value="NZ_JAHKNI010000005.1"/>
</dbReference>
<feature type="transmembrane region" description="Helical" evidence="3">
    <location>
        <begin position="12"/>
        <end position="32"/>
    </location>
</feature>
<keyword evidence="1" id="KW-0285">Flavoprotein</keyword>
<dbReference type="EMBL" id="JAHKNI010000005">
    <property type="protein sequence ID" value="MBU3063104.1"/>
    <property type="molecule type" value="Genomic_DNA"/>
</dbReference>
<keyword evidence="2" id="KW-0560">Oxidoreductase</keyword>
<evidence type="ECO:0000256" key="1">
    <source>
        <dbReference type="ARBA" id="ARBA00022630"/>
    </source>
</evidence>
<keyword evidence="3" id="KW-0472">Membrane</keyword>
<dbReference type="InterPro" id="IPR003953">
    <property type="entry name" value="FAD-dep_OxRdtase_2_FAD-bd"/>
</dbReference>
<dbReference type="SUPFAM" id="SSF51905">
    <property type="entry name" value="FAD/NAD(P)-binding domain"/>
    <property type="match status" value="1"/>
</dbReference>
<name>A0ABS6B1J9_9NOCA</name>
<keyword evidence="3" id="KW-0812">Transmembrane</keyword>
<comment type="caution">
    <text evidence="5">The sequence shown here is derived from an EMBL/GenBank/DDBJ whole genome shotgun (WGS) entry which is preliminary data.</text>
</comment>